<evidence type="ECO:0000259" key="1">
    <source>
        <dbReference type="PROSITE" id="PS50994"/>
    </source>
</evidence>
<dbReference type="InterPro" id="IPR041588">
    <property type="entry name" value="Integrase_H2C2"/>
</dbReference>
<gene>
    <name evidence="2" type="ORF">Pmar_PMAR008882</name>
</gene>
<dbReference type="PROSITE" id="PS50994">
    <property type="entry name" value="INTEGRASE"/>
    <property type="match status" value="1"/>
</dbReference>
<dbReference type="Gene3D" id="1.10.340.70">
    <property type="match status" value="1"/>
</dbReference>
<dbReference type="OrthoDB" id="8067401at2759"/>
<dbReference type="InterPro" id="IPR050951">
    <property type="entry name" value="Retrovirus_Pol_polyprotein"/>
</dbReference>
<name>C5KA92_PERM5</name>
<dbReference type="Gene3D" id="3.30.420.10">
    <property type="entry name" value="Ribonuclease H-like superfamily/Ribonuclease H"/>
    <property type="match status" value="1"/>
</dbReference>
<dbReference type="GO" id="GO:0015074">
    <property type="term" value="P:DNA integration"/>
    <property type="evidence" value="ECO:0007669"/>
    <property type="project" value="InterPro"/>
</dbReference>
<dbReference type="Pfam" id="PF17921">
    <property type="entry name" value="Integrase_H2C2"/>
    <property type="match status" value="1"/>
</dbReference>
<dbReference type="InterPro" id="IPR012337">
    <property type="entry name" value="RNaseH-like_sf"/>
</dbReference>
<organism evidence="3">
    <name type="scientific">Perkinsus marinus (strain ATCC 50983 / TXsc)</name>
    <dbReference type="NCBI Taxonomy" id="423536"/>
    <lineage>
        <taxon>Eukaryota</taxon>
        <taxon>Sar</taxon>
        <taxon>Alveolata</taxon>
        <taxon>Perkinsozoa</taxon>
        <taxon>Perkinsea</taxon>
        <taxon>Perkinsida</taxon>
        <taxon>Perkinsidae</taxon>
        <taxon>Perkinsus</taxon>
    </lineage>
</organism>
<evidence type="ECO:0000313" key="2">
    <source>
        <dbReference type="EMBL" id="EER18553.1"/>
    </source>
</evidence>
<dbReference type="PANTHER" id="PTHR37984">
    <property type="entry name" value="PROTEIN CBG26694"/>
    <property type="match status" value="1"/>
</dbReference>
<dbReference type="PANTHER" id="PTHR37984:SF5">
    <property type="entry name" value="PROTEIN NYNRIN-LIKE"/>
    <property type="match status" value="1"/>
</dbReference>
<proteinExistence type="predicted"/>
<dbReference type="FunFam" id="1.10.340.70:FF:000001">
    <property type="entry name" value="Retrovirus-related Pol polyprotein from transposon gypsy-like Protein"/>
    <property type="match status" value="1"/>
</dbReference>
<dbReference type="GO" id="GO:0003676">
    <property type="term" value="F:nucleic acid binding"/>
    <property type="evidence" value="ECO:0007669"/>
    <property type="project" value="InterPro"/>
</dbReference>
<reference evidence="2 3" key="1">
    <citation type="submission" date="2008-07" db="EMBL/GenBank/DDBJ databases">
        <authorList>
            <person name="El-Sayed N."/>
            <person name="Caler E."/>
            <person name="Inman J."/>
            <person name="Amedeo P."/>
            <person name="Hass B."/>
            <person name="Wortman J."/>
        </authorList>
    </citation>
    <scope>NUCLEOTIDE SEQUENCE [LARGE SCALE GENOMIC DNA]</scope>
    <source>
        <strain evidence="3">ATCC 50983 / TXsc</strain>
    </source>
</reference>
<sequence>MLLRLLIRRARVNADSSGAIQDDDRCALRKWEQTVRENALRAPRLIRSCSEGYRDLLFLFVDSSDLAGAAVLTSAFGNRIAARGYLHQSSSVRRSAPKFELDSLAVSLVWAAQWLAEGLDHSPVTSLVVFTDNSANVGRLRRQTPLAASSSVNLVVIRRLLIIKNCLYHLEKAGISTMVAHISGSWNIADAASRGKVHSDISEELFPLLRQFYDDASALTPTQLSLIPSVFRLPADYSLSQPPTSVTKNISATPIDSAVSYPTCLTTVEASISHGQTVCRVDPTSFSESVMVPTTLYGYRLLVAALKGWQSLSLNLAGREIPSGDDETPTPLRLTVRDAQRHYGVSKLLRHPFSTMDSADTVIYRCRQDVDGHVYDQAVVPPTMALLQSTVAKSFHNEAHGGVNATYRDLVRRYHWPGMRAQVSRMVKSCGVCIKNKPRAHALQASGIIPAERKPWRSVGIDHCGPYEGNGDRSKFLVVATCLLTGYIEAEVVGSTNAINLITACRRIFARAGVPRRVCSDRGPAFVSSPFRLFLSKRNVLHHLIPASSPQYGGKWERSHGPLNQKIRVLLATQVKRDWRTLVSEAVSLSNARLRWDSISSWDLLHSYDFDQTKPSSCHASNLLESWIERHWEDDREKSRRRLGDRSSTIGIGDRVYLSTPSPGKLDALARGPYVVGRISGDVYTLRESSTGKVICQPLRNLIPTTCIAP</sequence>
<accession>C5KA92</accession>
<dbReference type="RefSeq" id="XP_002786757.1">
    <property type="nucleotide sequence ID" value="XM_002786711.1"/>
</dbReference>
<protein>
    <submittedName>
        <fullName evidence="2">Retrovirus polyprotein, putative</fullName>
    </submittedName>
</protein>
<dbReference type="AlphaFoldDB" id="C5KA92"/>
<feature type="domain" description="Integrase catalytic" evidence="1">
    <location>
        <begin position="451"/>
        <end position="623"/>
    </location>
</feature>
<dbReference type="OMA" id="YHWPGMR"/>
<dbReference type="EMBL" id="GG671749">
    <property type="protein sequence ID" value="EER18553.1"/>
    <property type="molecule type" value="Genomic_DNA"/>
</dbReference>
<dbReference type="InterPro" id="IPR001584">
    <property type="entry name" value="Integrase_cat-core"/>
</dbReference>
<dbReference type="Proteomes" id="UP000007800">
    <property type="component" value="Unassembled WGS sequence"/>
</dbReference>
<dbReference type="InterPro" id="IPR036397">
    <property type="entry name" value="RNaseH_sf"/>
</dbReference>
<evidence type="ECO:0000313" key="3">
    <source>
        <dbReference type="Proteomes" id="UP000007800"/>
    </source>
</evidence>
<dbReference type="InParanoid" id="C5KA92"/>
<keyword evidence="3" id="KW-1185">Reference proteome</keyword>
<dbReference type="SUPFAM" id="SSF53098">
    <property type="entry name" value="Ribonuclease H-like"/>
    <property type="match status" value="1"/>
</dbReference>
<dbReference type="GeneID" id="9048516"/>